<dbReference type="Proteomes" id="UP000032930">
    <property type="component" value="Chromosome"/>
</dbReference>
<dbReference type="AlphaFoldDB" id="A0A0B6XET9"/>
<evidence type="ECO:0000313" key="2">
    <source>
        <dbReference type="Proteomes" id="UP000032930"/>
    </source>
</evidence>
<evidence type="ECO:0000313" key="1">
    <source>
        <dbReference type="EMBL" id="CDM90779.1"/>
    </source>
</evidence>
<name>A0A0B6XET9_XENBV</name>
<reference evidence="1 2" key="1">
    <citation type="submission" date="2014-02" db="EMBL/GenBank/DDBJ databases">
        <authorList>
            <person name="Genoscope - CEA"/>
        </authorList>
    </citation>
    <scope>NUCLEOTIDE SEQUENCE [LARGE SCALE GENOMIC DNA]</scope>
    <source>
        <strain evidence="1 2">CS03</strain>
    </source>
</reference>
<protein>
    <submittedName>
        <fullName evidence="1">Uncharacterized protein</fullName>
    </submittedName>
</protein>
<organism evidence="1 2">
    <name type="scientific">Xenorhabdus bovienii</name>
    <name type="common">Xenorhabdus nematophila subsp. bovienii</name>
    <dbReference type="NCBI Taxonomy" id="40576"/>
    <lineage>
        <taxon>Bacteria</taxon>
        <taxon>Pseudomonadati</taxon>
        <taxon>Pseudomonadota</taxon>
        <taxon>Gammaproteobacteria</taxon>
        <taxon>Enterobacterales</taxon>
        <taxon>Morganellaceae</taxon>
        <taxon>Xenorhabdus</taxon>
    </lineage>
</organism>
<accession>A0A0B6XET9</accession>
<dbReference type="KEGG" id="xbv:XBW1_3422"/>
<dbReference type="EMBL" id="FO818637">
    <property type="protein sequence ID" value="CDM90779.1"/>
    <property type="molecule type" value="Genomic_DNA"/>
</dbReference>
<gene>
    <name evidence="1" type="ORF">XBW1_3422</name>
</gene>
<proteinExistence type="predicted"/>
<sequence>MGLFTVFSPLAQLLKLSNRLISNVLFKSLTNRESSTFEKLFFTSPYDMNNIRQLVQFASLFSISTNEFSVQALEKIIISLPKK</sequence>